<name>A0A1I7V7H8_LOALO</name>
<evidence type="ECO:0000313" key="1">
    <source>
        <dbReference type="Proteomes" id="UP000095285"/>
    </source>
</evidence>
<reference evidence="2" key="2">
    <citation type="submission" date="2016-11" db="UniProtKB">
        <authorList>
            <consortium name="WormBaseParasite"/>
        </authorList>
    </citation>
    <scope>IDENTIFICATION</scope>
</reference>
<dbReference type="SUPFAM" id="SSF57850">
    <property type="entry name" value="RING/U-box"/>
    <property type="match status" value="1"/>
</dbReference>
<sequence>MGTEGCEGGALNGFPSNSECEHDICIDCLDKMLAECEITCSQPMCPNILCHQPYSIDSVIALKAFFPQRANYFKRFALENQGYFLIKDDSISKSEISPDFTISSRRMEVKCELQSPDECNQTVVIFDRKGNVADFIREIRRAFKILPLDKVYGYYIHREDDKCTEKTDDRKLDEELVVDAKSVNRPISELNLTPDTIVIVDTSGIVQMKTL</sequence>
<keyword evidence="1" id="KW-1185">Reference proteome</keyword>
<reference evidence="1" key="1">
    <citation type="submission" date="2012-04" db="EMBL/GenBank/DDBJ databases">
        <title>The Genome Sequence of Loa loa.</title>
        <authorList>
            <consortium name="The Broad Institute Genome Sequencing Platform"/>
            <consortium name="Broad Institute Genome Sequencing Center for Infectious Disease"/>
            <person name="Nutman T.B."/>
            <person name="Fink D.L."/>
            <person name="Russ C."/>
            <person name="Young S."/>
            <person name="Zeng Q."/>
            <person name="Gargeya S."/>
            <person name="Alvarado L."/>
            <person name="Berlin A."/>
            <person name="Chapman S.B."/>
            <person name="Chen Z."/>
            <person name="Freedman E."/>
            <person name="Gellesch M."/>
            <person name="Goldberg J."/>
            <person name="Griggs A."/>
            <person name="Gujja S."/>
            <person name="Heilman E.R."/>
            <person name="Heiman D."/>
            <person name="Howarth C."/>
            <person name="Mehta T."/>
            <person name="Neiman D."/>
            <person name="Pearson M."/>
            <person name="Roberts A."/>
            <person name="Saif S."/>
            <person name="Shea T."/>
            <person name="Shenoy N."/>
            <person name="Sisk P."/>
            <person name="Stolte C."/>
            <person name="Sykes S."/>
            <person name="White J."/>
            <person name="Yandava C."/>
            <person name="Haas B."/>
            <person name="Henn M.R."/>
            <person name="Nusbaum C."/>
            <person name="Birren B."/>
        </authorList>
    </citation>
    <scope>NUCLEOTIDE SEQUENCE [LARGE SCALE GENOMIC DNA]</scope>
</reference>
<dbReference type="WBParaSite" id="EN70_10728">
    <property type="protein sequence ID" value="EN70_10728"/>
    <property type="gene ID" value="EN70_10728"/>
</dbReference>
<accession>A0A1I7V7H8</accession>
<organism evidence="1 2">
    <name type="scientific">Loa loa</name>
    <name type="common">Eye worm</name>
    <name type="synonym">Filaria loa</name>
    <dbReference type="NCBI Taxonomy" id="7209"/>
    <lineage>
        <taxon>Eukaryota</taxon>
        <taxon>Metazoa</taxon>
        <taxon>Ecdysozoa</taxon>
        <taxon>Nematoda</taxon>
        <taxon>Chromadorea</taxon>
        <taxon>Rhabditida</taxon>
        <taxon>Spirurina</taxon>
        <taxon>Spiruromorpha</taxon>
        <taxon>Filarioidea</taxon>
        <taxon>Onchocercidae</taxon>
        <taxon>Loa</taxon>
    </lineage>
</organism>
<proteinExistence type="predicted"/>
<evidence type="ECO:0000313" key="2">
    <source>
        <dbReference type="WBParaSite" id="EN70_10728"/>
    </source>
</evidence>
<dbReference type="Proteomes" id="UP000095285">
    <property type="component" value="Unassembled WGS sequence"/>
</dbReference>
<protein>
    <submittedName>
        <fullName evidence="2">RING-type domain-containing protein</fullName>
    </submittedName>
</protein>
<dbReference type="AlphaFoldDB" id="A0A1I7V7H8"/>